<dbReference type="PANTHER" id="PTHR38786:SF1">
    <property type="entry name" value="FLAGELLAR FLIJ PROTEIN"/>
    <property type="match status" value="1"/>
</dbReference>
<dbReference type="PIRSF" id="PIRSF019404">
    <property type="entry name" value="FliJ"/>
    <property type="match status" value="1"/>
</dbReference>
<keyword evidence="6" id="KW-0145">Chemotaxis</keyword>
<name>A0A1G6BXG8_9GAMM</name>
<sequence length="148" mass="17374">MNPVVLEHLTEQAEKARTEAARLLAEERHNKQKIAQQLATLQHYRQDYVVQLQAQLQQGLAGHLLQNYQRFLASLDAAIQRAEQALTTQQQKVDQQQQHWLQQQRTLASYETLQERQHQAALHQMNQREQKLNDELSIAMYLRNRASQ</sequence>
<keyword evidence="5" id="KW-1003">Cell membrane</keyword>
<evidence type="ECO:0000256" key="3">
    <source>
        <dbReference type="ARBA" id="ARBA00020392"/>
    </source>
</evidence>
<keyword evidence="7" id="KW-1005">Bacterial flagellum biogenesis</keyword>
<dbReference type="InterPro" id="IPR052570">
    <property type="entry name" value="FliJ"/>
</dbReference>
<reference evidence="13" key="1">
    <citation type="submission" date="2016-10" db="EMBL/GenBank/DDBJ databases">
        <authorList>
            <person name="Varghese N."/>
            <person name="Submissions S."/>
        </authorList>
    </citation>
    <scope>NUCLEOTIDE SEQUENCE [LARGE SCALE GENOMIC DNA]</scope>
    <source>
        <strain evidence="13">CGMCC 1.10824</strain>
    </source>
</reference>
<keyword evidence="9" id="KW-0472">Membrane</keyword>
<dbReference type="Gene3D" id="1.10.287.1700">
    <property type="match status" value="1"/>
</dbReference>
<keyword evidence="12" id="KW-0282">Flagellum</keyword>
<keyword evidence="13" id="KW-1185">Reference proteome</keyword>
<dbReference type="InterPro" id="IPR012823">
    <property type="entry name" value="Flagell_FliJ"/>
</dbReference>
<dbReference type="STRING" id="1159017.SAMN02927930_00986"/>
<dbReference type="Proteomes" id="UP000199626">
    <property type="component" value="Unassembled WGS sequence"/>
</dbReference>
<proteinExistence type="inferred from homology"/>
<dbReference type="OrthoDB" id="6465096at2"/>
<dbReference type="GO" id="GO:0015031">
    <property type="term" value="P:protein transport"/>
    <property type="evidence" value="ECO:0007669"/>
    <property type="project" value="UniProtKB-KW"/>
</dbReference>
<evidence type="ECO:0000256" key="11">
    <source>
        <dbReference type="SAM" id="Coils"/>
    </source>
</evidence>
<evidence type="ECO:0000256" key="10">
    <source>
        <dbReference type="ARBA" id="ARBA00023225"/>
    </source>
</evidence>
<dbReference type="Pfam" id="PF02050">
    <property type="entry name" value="FliJ"/>
    <property type="match status" value="1"/>
</dbReference>
<evidence type="ECO:0000256" key="8">
    <source>
        <dbReference type="ARBA" id="ARBA00022927"/>
    </source>
</evidence>
<evidence type="ECO:0000256" key="2">
    <source>
        <dbReference type="ARBA" id="ARBA00010004"/>
    </source>
</evidence>
<feature type="coiled-coil region" evidence="11">
    <location>
        <begin position="65"/>
        <end position="135"/>
    </location>
</feature>
<evidence type="ECO:0000256" key="7">
    <source>
        <dbReference type="ARBA" id="ARBA00022795"/>
    </source>
</evidence>
<protein>
    <recommendedName>
        <fullName evidence="3">Flagellar FliJ protein</fullName>
    </recommendedName>
</protein>
<dbReference type="PRINTS" id="PR01004">
    <property type="entry name" value="FLGFLIJ"/>
</dbReference>
<dbReference type="GO" id="GO:0009288">
    <property type="term" value="C:bacterial-type flagellum"/>
    <property type="evidence" value="ECO:0007669"/>
    <property type="project" value="InterPro"/>
</dbReference>
<dbReference type="RefSeq" id="WP_092592356.1">
    <property type="nucleotide sequence ID" value="NZ_FMXN01000004.1"/>
</dbReference>
<evidence type="ECO:0000313" key="13">
    <source>
        <dbReference type="Proteomes" id="UP000199626"/>
    </source>
</evidence>
<evidence type="ECO:0000256" key="4">
    <source>
        <dbReference type="ARBA" id="ARBA00022448"/>
    </source>
</evidence>
<dbReference type="EMBL" id="FMXN01000004">
    <property type="protein sequence ID" value="SDB25343.1"/>
    <property type="molecule type" value="Genomic_DNA"/>
</dbReference>
<dbReference type="PANTHER" id="PTHR38786">
    <property type="entry name" value="FLAGELLAR FLIJ PROTEIN"/>
    <property type="match status" value="1"/>
</dbReference>
<dbReference type="AlphaFoldDB" id="A0A1G6BXG8"/>
<comment type="similarity">
    <text evidence="2">Belongs to the FliJ family.</text>
</comment>
<dbReference type="InterPro" id="IPR018006">
    <property type="entry name" value="Flag_FliJ_proteobac"/>
</dbReference>
<dbReference type="NCBIfam" id="TIGR02473">
    <property type="entry name" value="flagell_FliJ"/>
    <property type="match status" value="1"/>
</dbReference>
<keyword evidence="8" id="KW-0653">Protein transport</keyword>
<evidence type="ECO:0000256" key="9">
    <source>
        <dbReference type="ARBA" id="ARBA00023136"/>
    </source>
</evidence>
<keyword evidence="12" id="KW-0969">Cilium</keyword>
<evidence type="ECO:0000256" key="5">
    <source>
        <dbReference type="ARBA" id="ARBA00022475"/>
    </source>
</evidence>
<dbReference type="GO" id="GO:0071973">
    <property type="term" value="P:bacterial-type flagellum-dependent cell motility"/>
    <property type="evidence" value="ECO:0007669"/>
    <property type="project" value="InterPro"/>
</dbReference>
<evidence type="ECO:0000313" key="12">
    <source>
        <dbReference type="EMBL" id="SDB25343.1"/>
    </source>
</evidence>
<evidence type="ECO:0000256" key="6">
    <source>
        <dbReference type="ARBA" id="ARBA00022500"/>
    </source>
</evidence>
<gene>
    <name evidence="12" type="ORF">SAMN02927930_00986</name>
</gene>
<dbReference type="InterPro" id="IPR053716">
    <property type="entry name" value="Flag_assembly_chemotaxis_eff"/>
</dbReference>
<keyword evidence="11" id="KW-0175">Coiled coil</keyword>
<keyword evidence="4" id="KW-0813">Transport</keyword>
<comment type="subcellular location">
    <subcellularLocation>
        <location evidence="1">Cell membrane</location>
        <topology evidence="1">Peripheral membrane protein</topology>
        <orientation evidence="1">Cytoplasmic side</orientation>
    </subcellularLocation>
</comment>
<dbReference type="GO" id="GO:0005886">
    <property type="term" value="C:plasma membrane"/>
    <property type="evidence" value="ECO:0007669"/>
    <property type="project" value="UniProtKB-SubCell"/>
</dbReference>
<dbReference type="GO" id="GO:0006935">
    <property type="term" value="P:chemotaxis"/>
    <property type="evidence" value="ECO:0007669"/>
    <property type="project" value="UniProtKB-KW"/>
</dbReference>
<organism evidence="12 13">
    <name type="scientific">Pseudidiomarina indica</name>
    <dbReference type="NCBI Taxonomy" id="1159017"/>
    <lineage>
        <taxon>Bacteria</taxon>
        <taxon>Pseudomonadati</taxon>
        <taxon>Pseudomonadota</taxon>
        <taxon>Gammaproteobacteria</taxon>
        <taxon>Alteromonadales</taxon>
        <taxon>Idiomarinaceae</taxon>
        <taxon>Pseudidiomarina</taxon>
    </lineage>
</organism>
<evidence type="ECO:0000256" key="1">
    <source>
        <dbReference type="ARBA" id="ARBA00004413"/>
    </source>
</evidence>
<dbReference type="GO" id="GO:0003774">
    <property type="term" value="F:cytoskeletal motor activity"/>
    <property type="evidence" value="ECO:0007669"/>
    <property type="project" value="InterPro"/>
</dbReference>
<keyword evidence="12" id="KW-0966">Cell projection</keyword>
<keyword evidence="10" id="KW-1006">Bacterial flagellum protein export</keyword>
<accession>A0A1G6BXG8</accession>
<dbReference type="GO" id="GO:0044781">
    <property type="term" value="P:bacterial-type flagellum organization"/>
    <property type="evidence" value="ECO:0007669"/>
    <property type="project" value="UniProtKB-KW"/>
</dbReference>